<evidence type="ECO:0000259" key="3">
    <source>
        <dbReference type="Pfam" id="PF16344"/>
    </source>
</evidence>
<dbReference type="Pfam" id="PF04773">
    <property type="entry name" value="FecR"/>
    <property type="match status" value="1"/>
</dbReference>
<dbReference type="PANTHER" id="PTHR30273">
    <property type="entry name" value="PERIPLASMIC SIGNAL SENSOR AND SIGMA FACTOR ACTIVATOR FECR-RELATED"/>
    <property type="match status" value="1"/>
</dbReference>
<dbReference type="Pfam" id="PF16344">
    <property type="entry name" value="FecR_C"/>
    <property type="match status" value="1"/>
</dbReference>
<name>G8TDL4_NIAKG</name>
<dbReference type="Gene3D" id="2.60.120.1440">
    <property type="match status" value="1"/>
</dbReference>
<reference evidence="4 5" key="1">
    <citation type="submission" date="2011-12" db="EMBL/GenBank/DDBJ databases">
        <title>The complete genome of Niastella koreensis GR20-10.</title>
        <authorList>
            <consortium name="US DOE Joint Genome Institute (JGI-PGF)"/>
            <person name="Lucas S."/>
            <person name="Han J."/>
            <person name="Lapidus A."/>
            <person name="Bruce D."/>
            <person name="Goodwin L."/>
            <person name="Pitluck S."/>
            <person name="Peters L."/>
            <person name="Kyrpides N."/>
            <person name="Mavromatis K."/>
            <person name="Ivanova N."/>
            <person name="Mikhailova N."/>
            <person name="Davenport K."/>
            <person name="Saunders E."/>
            <person name="Detter J.C."/>
            <person name="Tapia R."/>
            <person name="Han C."/>
            <person name="Land M."/>
            <person name="Hauser L."/>
            <person name="Markowitz V."/>
            <person name="Cheng J.-F."/>
            <person name="Hugenholtz P."/>
            <person name="Woyke T."/>
            <person name="Wu D."/>
            <person name="Tindall B."/>
            <person name="Pomrenke H."/>
            <person name="Brambilla E."/>
            <person name="Klenk H.-P."/>
            <person name="Eisen J.A."/>
        </authorList>
    </citation>
    <scope>NUCLEOTIDE SEQUENCE [LARGE SCALE GENOMIC DNA]</scope>
    <source>
        <strain evidence="5">DSM 17620 / KACC 11465 / NBRC 106392 / GR20-10</strain>
    </source>
</reference>
<evidence type="ECO:0000313" key="4">
    <source>
        <dbReference type="EMBL" id="AEW00464.1"/>
    </source>
</evidence>
<dbReference type="InterPro" id="IPR012373">
    <property type="entry name" value="Ferrdict_sens_TM"/>
</dbReference>
<dbReference type="PANTHER" id="PTHR30273:SF2">
    <property type="entry name" value="PROTEIN FECR"/>
    <property type="match status" value="1"/>
</dbReference>
<dbReference type="eggNOG" id="COG3712">
    <property type="taxonomic scope" value="Bacteria"/>
</dbReference>
<dbReference type="PIRSF" id="PIRSF018266">
    <property type="entry name" value="FecR"/>
    <property type="match status" value="1"/>
</dbReference>
<dbReference type="EMBL" id="CP003178">
    <property type="protein sequence ID" value="AEW00464.1"/>
    <property type="molecule type" value="Genomic_DNA"/>
</dbReference>
<dbReference type="KEGG" id="nko:Niako_4190"/>
<feature type="transmembrane region" description="Helical" evidence="1">
    <location>
        <begin position="77"/>
        <end position="97"/>
    </location>
</feature>
<keyword evidence="1" id="KW-1133">Transmembrane helix</keyword>
<sequence>MQPDQELIDRYYQGNCTPEEAQQVMNWLLENETEPQLARDWSAASPVGKYPEPYEKKMLAVIQRSTHRSTPVRSMHWVRWAAAAGIVLALGITMLMLPHNKNRLVAKQTLTVTHQLLATRNASDTHPLTIRMVDGTTVVLEPGAVLRYDSATYNQHNRVVTLEGQANFNVAHNKSKPFSVNANGYSTTALGTSFLVAAKRAGDIRVRLYTGKVVIHRLDADSTSNDIYLAPGEEMAFTTTAHQPTVSRWEQEKLPVEESKKALLAHTKEVRRVGDTLLFNNAQLVTVLEVLKRRYHVAIQYNNNSINDAYFTGSVLPGDAIELILKTVTRINGLSLIAAGDGFIIK</sequence>
<feature type="domain" description="Protein FecR C-terminal" evidence="3">
    <location>
        <begin position="277"/>
        <end position="337"/>
    </location>
</feature>
<dbReference type="STRING" id="700598.Niako_4190"/>
<dbReference type="Proteomes" id="UP000005438">
    <property type="component" value="Chromosome"/>
</dbReference>
<accession>G8TDL4</accession>
<dbReference type="InterPro" id="IPR006860">
    <property type="entry name" value="FecR"/>
</dbReference>
<keyword evidence="1" id="KW-0812">Transmembrane</keyword>
<dbReference type="AlphaFoldDB" id="G8TDL4"/>
<organism evidence="4 5">
    <name type="scientific">Niastella koreensis (strain DSM 17620 / KACC 11465 / NBRC 106392 / GR20-10)</name>
    <dbReference type="NCBI Taxonomy" id="700598"/>
    <lineage>
        <taxon>Bacteria</taxon>
        <taxon>Pseudomonadati</taxon>
        <taxon>Bacteroidota</taxon>
        <taxon>Chitinophagia</taxon>
        <taxon>Chitinophagales</taxon>
        <taxon>Chitinophagaceae</taxon>
        <taxon>Niastella</taxon>
    </lineage>
</organism>
<dbReference type="GO" id="GO:0016989">
    <property type="term" value="F:sigma factor antagonist activity"/>
    <property type="evidence" value="ECO:0007669"/>
    <property type="project" value="TreeGrafter"/>
</dbReference>
<dbReference type="Gene3D" id="3.55.50.30">
    <property type="match status" value="1"/>
</dbReference>
<feature type="domain" description="FecR protein" evidence="2">
    <location>
        <begin position="128"/>
        <end position="213"/>
    </location>
</feature>
<dbReference type="HOGENOM" id="CLU_050192_2_2_10"/>
<dbReference type="InterPro" id="IPR032508">
    <property type="entry name" value="FecR_C"/>
</dbReference>
<evidence type="ECO:0000256" key="1">
    <source>
        <dbReference type="SAM" id="Phobius"/>
    </source>
</evidence>
<proteinExistence type="predicted"/>
<evidence type="ECO:0000259" key="2">
    <source>
        <dbReference type="Pfam" id="PF04773"/>
    </source>
</evidence>
<keyword evidence="1" id="KW-0472">Membrane</keyword>
<protein>
    <submittedName>
        <fullName evidence="4">Anti-FecI sigma factor, FecR</fullName>
    </submittedName>
</protein>
<evidence type="ECO:0000313" key="5">
    <source>
        <dbReference type="Proteomes" id="UP000005438"/>
    </source>
</evidence>
<gene>
    <name evidence="4" type="ordered locus">Niako_4190</name>
</gene>